<dbReference type="FunFam" id="3.30.1360.40:FF:000001">
    <property type="entry name" value="Ribosome-recycling factor"/>
    <property type="match status" value="1"/>
</dbReference>
<accession>A0A520X9F1</accession>
<reference evidence="7 8" key="1">
    <citation type="submission" date="2019-01" db="EMBL/GenBank/DDBJ databases">
        <title>Insights into ecological role of a new deltaproteobacterial order Candidatus Sinidesulfobacterales (Sva0485) by metagenomics and metatranscriptomics.</title>
        <authorList>
            <person name="Tan S."/>
            <person name="Liu J."/>
            <person name="Fang Y."/>
            <person name="Hedlund B."/>
            <person name="Lian Z.-H."/>
            <person name="Huang L.-Y."/>
            <person name="Li J.-T."/>
            <person name="Huang L.-N."/>
            <person name="Li W.-J."/>
            <person name="Jiang H.-C."/>
            <person name="Dong H.-L."/>
            <person name="Shu W.-S."/>
        </authorList>
    </citation>
    <scope>NUCLEOTIDE SEQUENCE [LARGE SCALE GENOMIC DNA]</scope>
    <source>
        <strain evidence="7">AP4</strain>
    </source>
</reference>
<dbReference type="GO" id="GO:0006415">
    <property type="term" value="P:translational termination"/>
    <property type="evidence" value="ECO:0007669"/>
    <property type="project" value="UniProtKB-UniRule"/>
</dbReference>
<proteinExistence type="inferred from homology"/>
<sequence length="186" mass="21130">MDETAFVNETKTKMSHAIEAYKAELAKIRTGRASTGLIEAVNVEYYGSVSPIIRLASISIPDSRTISINPWDAGSLPAIEKAIQKYDPSLNPSNDGKSINIKIPALTQERRKEITKQVGKLSESIKQEIRNFRRLSNEKIKTYEKSKEISEDQSFKIQKKVQDLTDNFIKEIDEITKRKEKEISEV</sequence>
<dbReference type="AlphaFoldDB" id="A0A520X9F1"/>
<dbReference type="SUPFAM" id="SSF55194">
    <property type="entry name" value="Ribosome recycling factor, RRF"/>
    <property type="match status" value="1"/>
</dbReference>
<dbReference type="HAMAP" id="MF_00040">
    <property type="entry name" value="RRF"/>
    <property type="match status" value="1"/>
</dbReference>
<dbReference type="InterPro" id="IPR002661">
    <property type="entry name" value="Ribosome_recyc_fac"/>
</dbReference>
<comment type="similarity">
    <text evidence="2 5">Belongs to the RRF family.</text>
</comment>
<dbReference type="CDD" id="cd00520">
    <property type="entry name" value="RRF"/>
    <property type="match status" value="1"/>
</dbReference>
<dbReference type="InterPro" id="IPR023584">
    <property type="entry name" value="Ribosome_recyc_fac_dom"/>
</dbReference>
<evidence type="ECO:0000259" key="6">
    <source>
        <dbReference type="Pfam" id="PF01765"/>
    </source>
</evidence>
<dbReference type="Gene3D" id="1.10.132.20">
    <property type="entry name" value="Ribosome-recycling factor"/>
    <property type="match status" value="1"/>
</dbReference>
<dbReference type="Gene3D" id="3.30.1360.40">
    <property type="match status" value="1"/>
</dbReference>
<organism evidence="7 8">
    <name type="scientific">Candidatus Acidulodesulfobacterium acidiphilum</name>
    <dbReference type="NCBI Taxonomy" id="2597224"/>
    <lineage>
        <taxon>Bacteria</taxon>
        <taxon>Deltaproteobacteria</taxon>
        <taxon>Candidatus Acidulodesulfobacterales</taxon>
        <taxon>Candidatus Acidulodesulfobacterium</taxon>
    </lineage>
</organism>
<dbReference type="Pfam" id="PF01765">
    <property type="entry name" value="RRF"/>
    <property type="match status" value="1"/>
</dbReference>
<dbReference type="Proteomes" id="UP000322454">
    <property type="component" value="Unassembled WGS sequence"/>
</dbReference>
<evidence type="ECO:0000256" key="3">
    <source>
        <dbReference type="ARBA" id="ARBA00022490"/>
    </source>
</evidence>
<dbReference type="GO" id="GO:0005737">
    <property type="term" value="C:cytoplasm"/>
    <property type="evidence" value="ECO:0007669"/>
    <property type="project" value="UniProtKB-SubCell"/>
</dbReference>
<dbReference type="PANTHER" id="PTHR20982:SF3">
    <property type="entry name" value="MITOCHONDRIAL RIBOSOME RECYCLING FACTOR PSEUDO 1"/>
    <property type="match status" value="1"/>
</dbReference>
<evidence type="ECO:0000256" key="1">
    <source>
        <dbReference type="ARBA" id="ARBA00004496"/>
    </source>
</evidence>
<keyword evidence="4 5" id="KW-0648">Protein biosynthesis</keyword>
<gene>
    <name evidence="5" type="primary">frr</name>
    <name evidence="7" type="ORF">EVJ48_08270</name>
</gene>
<evidence type="ECO:0000256" key="4">
    <source>
        <dbReference type="ARBA" id="ARBA00022917"/>
    </source>
</evidence>
<dbReference type="GO" id="GO:0043023">
    <property type="term" value="F:ribosomal large subunit binding"/>
    <property type="evidence" value="ECO:0007669"/>
    <property type="project" value="TreeGrafter"/>
</dbReference>
<dbReference type="EMBL" id="SHMQ01000030">
    <property type="protein sequence ID" value="RZV37792.1"/>
    <property type="molecule type" value="Genomic_DNA"/>
</dbReference>
<dbReference type="NCBIfam" id="TIGR00496">
    <property type="entry name" value="frr"/>
    <property type="match status" value="1"/>
</dbReference>
<evidence type="ECO:0000313" key="8">
    <source>
        <dbReference type="Proteomes" id="UP000322454"/>
    </source>
</evidence>
<evidence type="ECO:0000313" key="7">
    <source>
        <dbReference type="EMBL" id="RZV37792.1"/>
    </source>
</evidence>
<dbReference type="FunFam" id="1.10.132.20:FF:000001">
    <property type="entry name" value="Ribosome-recycling factor"/>
    <property type="match status" value="1"/>
</dbReference>
<evidence type="ECO:0000256" key="5">
    <source>
        <dbReference type="HAMAP-Rule" id="MF_00040"/>
    </source>
</evidence>
<dbReference type="PANTHER" id="PTHR20982">
    <property type="entry name" value="RIBOSOME RECYCLING FACTOR"/>
    <property type="match status" value="1"/>
</dbReference>
<comment type="function">
    <text evidence="5">Responsible for the release of ribosomes from messenger RNA at the termination of protein biosynthesis. May increase the efficiency of translation by recycling ribosomes from one round of translation to another.</text>
</comment>
<protein>
    <recommendedName>
        <fullName evidence="5">Ribosome-recycling factor</fullName>
        <shortName evidence="5">RRF</shortName>
    </recommendedName>
    <alternativeName>
        <fullName evidence="5">Ribosome-releasing factor</fullName>
    </alternativeName>
</protein>
<comment type="caution">
    <text evidence="7">The sequence shown here is derived from an EMBL/GenBank/DDBJ whole genome shotgun (WGS) entry which is preliminary data.</text>
</comment>
<dbReference type="InterPro" id="IPR036191">
    <property type="entry name" value="RRF_sf"/>
</dbReference>
<keyword evidence="3 5" id="KW-0963">Cytoplasm</keyword>
<name>A0A520X9F1_9DELT</name>
<feature type="domain" description="Ribosome recycling factor" evidence="6">
    <location>
        <begin position="22"/>
        <end position="183"/>
    </location>
</feature>
<comment type="subcellular location">
    <subcellularLocation>
        <location evidence="1 5">Cytoplasm</location>
    </subcellularLocation>
</comment>
<evidence type="ECO:0000256" key="2">
    <source>
        <dbReference type="ARBA" id="ARBA00005912"/>
    </source>
</evidence>